<evidence type="ECO:0000256" key="1">
    <source>
        <dbReference type="ARBA" id="ARBA00000085"/>
    </source>
</evidence>
<dbReference type="SMART" id="SM00448">
    <property type="entry name" value="REC"/>
    <property type="match status" value="1"/>
</dbReference>
<dbReference type="InterPro" id="IPR003594">
    <property type="entry name" value="HATPase_dom"/>
</dbReference>
<sequence length="631" mass="69277">MTVADIDSKSDQADLLTEVVEALNMGVAMFDENAVMTYCNAAFRSMENGEVADLLRPGLGWDMMQRELVRRGVIAAPTSERFRIMEAQLGTDVEVPPLDFEMPQGRIVRAHMRQASNNGFILFVRDVTVHRKLAENAHEADELLEKVLEACPASVVMSRVGDGQILYRSPAATELLGTTRHAHEHFASRAERADFVTALLPNGRVDDMTITGLRPDRTRFPSLISARMIDYRGEEVMVSTIVDISKEVALRRTLAEQREKIFQAEKMSALGELLAGVAHELNNPLSVVVGHALMLKEESVDPEILRRVEKISDAAERCTGIVKSFLAMARQQPVQLVPMDLRETIEMAVDALENGADGLATRVEITGDTKLPMIRGDTHQLAQVIINLITNADQAVRDSRTGDLIRLSLSHNEAERTIELVVADNGPGVPNAIQRRIFDPLFTTKAVGSGTGLGLALAHRIIEAHDGQMRIDPDCGTGASFRITLPVTMAETQPRTGEPAVASSRAQSRILVVDDEEEVAALIREILVRDGYSVEAVSSAEAALEKVQTQEYAVILTDLNMPGLGGRGLYEALLRDHPDHARRVGFVTGDTMSPQVRGFLDGVGRPFIEKPIAPSDLRRLTSRMLNMKVQP</sequence>
<dbReference type="CDD" id="cd17546">
    <property type="entry name" value="REC_hyHK_CKI1_RcsC-like"/>
    <property type="match status" value="1"/>
</dbReference>
<keyword evidence="6" id="KW-0418">Kinase</keyword>
<evidence type="ECO:0000256" key="4">
    <source>
        <dbReference type="ARBA" id="ARBA00022679"/>
    </source>
</evidence>
<dbReference type="PRINTS" id="PR00344">
    <property type="entry name" value="BCTRLSENSOR"/>
</dbReference>
<keyword evidence="13" id="KW-1185">Reference proteome</keyword>
<dbReference type="SUPFAM" id="SSF55874">
    <property type="entry name" value="ATPase domain of HSP90 chaperone/DNA topoisomerase II/histidine kinase"/>
    <property type="match status" value="1"/>
</dbReference>
<keyword evidence="8" id="KW-0902">Two-component regulatory system</keyword>
<evidence type="ECO:0000256" key="5">
    <source>
        <dbReference type="ARBA" id="ARBA00022741"/>
    </source>
</evidence>
<dbReference type="InterPro" id="IPR036097">
    <property type="entry name" value="HisK_dim/P_sf"/>
</dbReference>
<protein>
    <recommendedName>
        <fullName evidence="2">histidine kinase</fullName>
        <ecNumber evidence="2">2.7.13.3</ecNumber>
    </recommendedName>
</protein>
<dbReference type="Gene3D" id="1.10.287.130">
    <property type="match status" value="1"/>
</dbReference>
<dbReference type="PROSITE" id="PS50110">
    <property type="entry name" value="RESPONSE_REGULATORY"/>
    <property type="match status" value="1"/>
</dbReference>
<dbReference type="OrthoDB" id="9796100at2"/>
<keyword evidence="3 9" id="KW-0597">Phosphoprotein</keyword>
<evidence type="ECO:0000256" key="3">
    <source>
        <dbReference type="ARBA" id="ARBA00022553"/>
    </source>
</evidence>
<dbReference type="PANTHER" id="PTHR43065:SF10">
    <property type="entry name" value="PEROXIDE STRESS-ACTIVATED HISTIDINE KINASE MAK3"/>
    <property type="match status" value="1"/>
</dbReference>
<dbReference type="AlphaFoldDB" id="A0A4R3JB71"/>
<dbReference type="InterPro" id="IPR000014">
    <property type="entry name" value="PAS"/>
</dbReference>
<dbReference type="SUPFAM" id="SSF47384">
    <property type="entry name" value="Homodimeric domain of signal transducing histidine kinase"/>
    <property type="match status" value="1"/>
</dbReference>
<dbReference type="InterPro" id="IPR003661">
    <property type="entry name" value="HisK_dim/P_dom"/>
</dbReference>
<dbReference type="Pfam" id="PF02518">
    <property type="entry name" value="HATPase_c"/>
    <property type="match status" value="1"/>
</dbReference>
<dbReference type="Proteomes" id="UP000295696">
    <property type="component" value="Unassembled WGS sequence"/>
</dbReference>
<dbReference type="InterPro" id="IPR001789">
    <property type="entry name" value="Sig_transdc_resp-reg_receiver"/>
</dbReference>
<dbReference type="Gene3D" id="3.40.50.2300">
    <property type="match status" value="1"/>
</dbReference>
<evidence type="ECO:0000313" key="13">
    <source>
        <dbReference type="Proteomes" id="UP000295696"/>
    </source>
</evidence>
<feature type="domain" description="Response regulatory" evidence="11">
    <location>
        <begin position="509"/>
        <end position="625"/>
    </location>
</feature>
<evidence type="ECO:0000259" key="10">
    <source>
        <dbReference type="PROSITE" id="PS50109"/>
    </source>
</evidence>
<evidence type="ECO:0000256" key="2">
    <source>
        <dbReference type="ARBA" id="ARBA00012438"/>
    </source>
</evidence>
<gene>
    <name evidence="12" type="ORF">EDD52_108152</name>
</gene>
<dbReference type="RefSeq" id="WP_132245519.1">
    <property type="nucleotide sequence ID" value="NZ_SLZU01000008.1"/>
</dbReference>
<evidence type="ECO:0000313" key="12">
    <source>
        <dbReference type="EMBL" id="TCS62857.1"/>
    </source>
</evidence>
<dbReference type="GO" id="GO:0005524">
    <property type="term" value="F:ATP binding"/>
    <property type="evidence" value="ECO:0007669"/>
    <property type="project" value="UniProtKB-KW"/>
</dbReference>
<feature type="domain" description="Histidine kinase" evidence="10">
    <location>
        <begin position="276"/>
        <end position="489"/>
    </location>
</feature>
<evidence type="ECO:0000259" key="11">
    <source>
        <dbReference type="PROSITE" id="PS50110"/>
    </source>
</evidence>
<dbReference type="GO" id="GO:0000155">
    <property type="term" value="F:phosphorelay sensor kinase activity"/>
    <property type="evidence" value="ECO:0007669"/>
    <property type="project" value="InterPro"/>
</dbReference>
<comment type="catalytic activity">
    <reaction evidence="1">
        <text>ATP + protein L-histidine = ADP + protein N-phospho-L-histidine.</text>
        <dbReference type="EC" id="2.7.13.3"/>
    </reaction>
</comment>
<comment type="caution">
    <text evidence="12">The sequence shown here is derived from an EMBL/GenBank/DDBJ whole genome shotgun (WGS) entry which is preliminary data.</text>
</comment>
<evidence type="ECO:0000256" key="9">
    <source>
        <dbReference type="PROSITE-ProRule" id="PRU00169"/>
    </source>
</evidence>
<feature type="modified residue" description="4-aspartylphosphate" evidence="9">
    <location>
        <position position="558"/>
    </location>
</feature>
<keyword evidence="5" id="KW-0547">Nucleotide-binding</keyword>
<dbReference type="SUPFAM" id="SSF52172">
    <property type="entry name" value="CheY-like"/>
    <property type="match status" value="1"/>
</dbReference>
<organism evidence="12 13">
    <name type="scientific">Primorskyibacter sedentarius</name>
    <dbReference type="NCBI Taxonomy" id="745311"/>
    <lineage>
        <taxon>Bacteria</taxon>
        <taxon>Pseudomonadati</taxon>
        <taxon>Pseudomonadota</taxon>
        <taxon>Alphaproteobacteria</taxon>
        <taxon>Rhodobacterales</taxon>
        <taxon>Roseobacteraceae</taxon>
        <taxon>Primorskyibacter</taxon>
    </lineage>
</organism>
<dbReference type="InterPro" id="IPR005467">
    <property type="entry name" value="His_kinase_dom"/>
</dbReference>
<evidence type="ECO:0000256" key="6">
    <source>
        <dbReference type="ARBA" id="ARBA00022777"/>
    </source>
</evidence>
<dbReference type="CDD" id="cd00082">
    <property type="entry name" value="HisKA"/>
    <property type="match status" value="1"/>
</dbReference>
<dbReference type="SMART" id="SM00387">
    <property type="entry name" value="HATPase_c"/>
    <property type="match status" value="1"/>
</dbReference>
<dbReference type="InterPro" id="IPR004358">
    <property type="entry name" value="Sig_transdc_His_kin-like_C"/>
</dbReference>
<dbReference type="Pfam" id="PF13426">
    <property type="entry name" value="PAS_9"/>
    <property type="match status" value="1"/>
</dbReference>
<name>A0A4R3JB71_9RHOB</name>
<dbReference type="SUPFAM" id="SSF55785">
    <property type="entry name" value="PYP-like sensor domain (PAS domain)"/>
    <property type="match status" value="1"/>
</dbReference>
<evidence type="ECO:0000256" key="8">
    <source>
        <dbReference type="ARBA" id="ARBA00023012"/>
    </source>
</evidence>
<dbReference type="Gene3D" id="3.30.450.20">
    <property type="entry name" value="PAS domain"/>
    <property type="match status" value="1"/>
</dbReference>
<keyword evidence="4" id="KW-0808">Transferase</keyword>
<reference evidence="12 13" key="1">
    <citation type="submission" date="2019-03" db="EMBL/GenBank/DDBJ databases">
        <title>Genomic Encyclopedia of Type Strains, Phase IV (KMG-IV): sequencing the most valuable type-strain genomes for metagenomic binning, comparative biology and taxonomic classification.</title>
        <authorList>
            <person name="Goeker M."/>
        </authorList>
    </citation>
    <scope>NUCLEOTIDE SEQUENCE [LARGE SCALE GENOMIC DNA]</scope>
    <source>
        <strain evidence="12 13">DSM 104836</strain>
    </source>
</reference>
<evidence type="ECO:0000256" key="7">
    <source>
        <dbReference type="ARBA" id="ARBA00022840"/>
    </source>
</evidence>
<dbReference type="SMART" id="SM00388">
    <property type="entry name" value="HisKA"/>
    <property type="match status" value="1"/>
</dbReference>
<dbReference type="InterPro" id="IPR036890">
    <property type="entry name" value="HATPase_C_sf"/>
</dbReference>
<dbReference type="Pfam" id="PF00512">
    <property type="entry name" value="HisKA"/>
    <property type="match status" value="1"/>
</dbReference>
<dbReference type="EMBL" id="SLZU01000008">
    <property type="protein sequence ID" value="TCS62857.1"/>
    <property type="molecule type" value="Genomic_DNA"/>
</dbReference>
<dbReference type="PROSITE" id="PS50109">
    <property type="entry name" value="HIS_KIN"/>
    <property type="match status" value="1"/>
</dbReference>
<dbReference type="InterPro" id="IPR011006">
    <property type="entry name" value="CheY-like_superfamily"/>
</dbReference>
<proteinExistence type="predicted"/>
<keyword evidence="7" id="KW-0067">ATP-binding</keyword>
<dbReference type="EC" id="2.7.13.3" evidence="2"/>
<dbReference type="PANTHER" id="PTHR43065">
    <property type="entry name" value="SENSOR HISTIDINE KINASE"/>
    <property type="match status" value="1"/>
</dbReference>
<dbReference type="InterPro" id="IPR035965">
    <property type="entry name" value="PAS-like_dom_sf"/>
</dbReference>
<accession>A0A4R3JB71</accession>
<dbReference type="Pfam" id="PF00072">
    <property type="entry name" value="Response_reg"/>
    <property type="match status" value="1"/>
</dbReference>
<dbReference type="Gene3D" id="3.30.565.10">
    <property type="entry name" value="Histidine kinase-like ATPase, C-terminal domain"/>
    <property type="match status" value="1"/>
</dbReference>